<dbReference type="GO" id="GO:0005524">
    <property type="term" value="F:ATP binding"/>
    <property type="evidence" value="ECO:0007669"/>
    <property type="project" value="UniProtKB-UniRule"/>
</dbReference>
<dbReference type="GO" id="GO:0003677">
    <property type="term" value="F:DNA binding"/>
    <property type="evidence" value="ECO:0007669"/>
    <property type="project" value="UniProtKB-KW"/>
</dbReference>
<dbReference type="GO" id="GO:0043138">
    <property type="term" value="F:3'-5' DNA helicase activity"/>
    <property type="evidence" value="ECO:0007669"/>
    <property type="project" value="UniProtKB-EC"/>
</dbReference>
<dbReference type="PANTHER" id="PTHR11070:SF59">
    <property type="entry name" value="DNA 3'-5' HELICASE"/>
    <property type="match status" value="1"/>
</dbReference>
<feature type="domain" description="UvrD-like helicase ATP-binding" evidence="16">
    <location>
        <begin position="6"/>
        <end position="345"/>
    </location>
</feature>
<dbReference type="InterPro" id="IPR014017">
    <property type="entry name" value="DNA_helicase_UvrD-like_C"/>
</dbReference>
<evidence type="ECO:0000256" key="10">
    <source>
        <dbReference type="ARBA" id="ARBA00023204"/>
    </source>
</evidence>
<evidence type="ECO:0000256" key="11">
    <source>
        <dbReference type="ARBA" id="ARBA00023235"/>
    </source>
</evidence>
<gene>
    <name evidence="18" type="ORF">FHX47_001413</name>
</gene>
<keyword evidence="5 15" id="KW-0378">Hydrolase</keyword>
<keyword evidence="11" id="KW-0413">Isomerase</keyword>
<dbReference type="Gene3D" id="3.90.320.10">
    <property type="match status" value="1"/>
</dbReference>
<dbReference type="EC" id="5.6.2.4" evidence="13"/>
<dbReference type="Proteomes" id="UP000547528">
    <property type="component" value="Unassembled WGS sequence"/>
</dbReference>
<dbReference type="InterPro" id="IPR014016">
    <property type="entry name" value="UvrD-like_ATP-bd"/>
</dbReference>
<keyword evidence="7" id="KW-0269">Exonuclease</keyword>
<keyword evidence="9" id="KW-0238">DNA-binding</keyword>
<evidence type="ECO:0000259" key="17">
    <source>
        <dbReference type="PROSITE" id="PS51217"/>
    </source>
</evidence>
<keyword evidence="3 15" id="KW-0547">Nucleotide-binding</keyword>
<evidence type="ECO:0000313" key="19">
    <source>
        <dbReference type="Proteomes" id="UP000547528"/>
    </source>
</evidence>
<comment type="catalytic activity">
    <reaction evidence="14">
        <text>ATP + H2O = ADP + phosphate + H(+)</text>
        <dbReference type="Rhea" id="RHEA:13065"/>
        <dbReference type="ChEBI" id="CHEBI:15377"/>
        <dbReference type="ChEBI" id="CHEBI:15378"/>
        <dbReference type="ChEBI" id="CHEBI:30616"/>
        <dbReference type="ChEBI" id="CHEBI:43474"/>
        <dbReference type="ChEBI" id="CHEBI:456216"/>
        <dbReference type="EC" id="5.6.2.4"/>
    </reaction>
</comment>
<feature type="domain" description="UvrD-like helicase C-terminal" evidence="17">
    <location>
        <begin position="364"/>
        <end position="698"/>
    </location>
</feature>
<evidence type="ECO:0000256" key="13">
    <source>
        <dbReference type="ARBA" id="ARBA00034808"/>
    </source>
</evidence>
<keyword evidence="10" id="KW-0234">DNA repair</keyword>
<comment type="catalytic activity">
    <reaction evidence="12">
        <text>Couples ATP hydrolysis with the unwinding of duplex DNA by translocating in the 3'-5' direction.</text>
        <dbReference type="EC" id="5.6.2.4"/>
    </reaction>
</comment>
<evidence type="ECO:0000256" key="15">
    <source>
        <dbReference type="PROSITE-ProRule" id="PRU00560"/>
    </source>
</evidence>
<dbReference type="InterPro" id="IPR013986">
    <property type="entry name" value="DExx_box_DNA_helicase_dom_sf"/>
</dbReference>
<dbReference type="SUPFAM" id="SSF52540">
    <property type="entry name" value="P-loop containing nucleoside triphosphate hydrolases"/>
    <property type="match status" value="1"/>
</dbReference>
<evidence type="ECO:0000256" key="3">
    <source>
        <dbReference type="ARBA" id="ARBA00022741"/>
    </source>
</evidence>
<evidence type="ECO:0000313" key="18">
    <source>
        <dbReference type="EMBL" id="MBB3667792.1"/>
    </source>
</evidence>
<evidence type="ECO:0000256" key="2">
    <source>
        <dbReference type="ARBA" id="ARBA00022722"/>
    </source>
</evidence>
<evidence type="ECO:0000259" key="16">
    <source>
        <dbReference type="PROSITE" id="PS51198"/>
    </source>
</evidence>
<evidence type="ECO:0000256" key="4">
    <source>
        <dbReference type="ARBA" id="ARBA00022763"/>
    </source>
</evidence>
<dbReference type="Gene3D" id="1.10.486.10">
    <property type="entry name" value="PCRA, domain 4"/>
    <property type="match status" value="2"/>
</dbReference>
<dbReference type="GO" id="GO:0033202">
    <property type="term" value="C:DNA helicase complex"/>
    <property type="evidence" value="ECO:0007669"/>
    <property type="project" value="TreeGrafter"/>
</dbReference>
<dbReference type="GO" id="GO:0004527">
    <property type="term" value="F:exonuclease activity"/>
    <property type="evidence" value="ECO:0007669"/>
    <property type="project" value="UniProtKB-KW"/>
</dbReference>
<evidence type="ECO:0000256" key="9">
    <source>
        <dbReference type="ARBA" id="ARBA00023125"/>
    </source>
</evidence>
<dbReference type="Pfam" id="PF12705">
    <property type="entry name" value="PDDEXK_1"/>
    <property type="match status" value="1"/>
</dbReference>
<evidence type="ECO:0000256" key="5">
    <source>
        <dbReference type="ARBA" id="ARBA00022801"/>
    </source>
</evidence>
<feature type="binding site" evidence="15">
    <location>
        <begin position="27"/>
        <end position="34"/>
    </location>
    <ligand>
        <name>ATP</name>
        <dbReference type="ChEBI" id="CHEBI:30616"/>
    </ligand>
</feature>
<dbReference type="GO" id="GO:0005829">
    <property type="term" value="C:cytosol"/>
    <property type="evidence" value="ECO:0007669"/>
    <property type="project" value="TreeGrafter"/>
</dbReference>
<evidence type="ECO:0000256" key="1">
    <source>
        <dbReference type="ARBA" id="ARBA00009922"/>
    </source>
</evidence>
<keyword evidence="4" id="KW-0227">DNA damage</keyword>
<dbReference type="InterPro" id="IPR027417">
    <property type="entry name" value="P-loop_NTPase"/>
</dbReference>
<dbReference type="AlphaFoldDB" id="A0A7W5XPE2"/>
<dbReference type="Gene3D" id="3.40.50.300">
    <property type="entry name" value="P-loop containing nucleotide triphosphate hydrolases"/>
    <property type="match status" value="3"/>
</dbReference>
<dbReference type="PROSITE" id="PS51198">
    <property type="entry name" value="UVRD_HELICASE_ATP_BIND"/>
    <property type="match status" value="1"/>
</dbReference>
<name>A0A7W5XPE2_9MICC</name>
<proteinExistence type="inferred from homology"/>
<dbReference type="Pfam" id="PF13361">
    <property type="entry name" value="UvrD_C"/>
    <property type="match status" value="1"/>
</dbReference>
<reference evidence="18 19" key="1">
    <citation type="submission" date="2020-08" db="EMBL/GenBank/DDBJ databases">
        <title>Sequencing the genomes of 1000 actinobacteria strains.</title>
        <authorList>
            <person name="Klenk H.-P."/>
        </authorList>
    </citation>
    <scope>NUCLEOTIDE SEQUENCE [LARGE SCALE GENOMIC DNA]</scope>
    <source>
        <strain evidence="18 19">DSM 28238</strain>
    </source>
</reference>
<dbReference type="RefSeq" id="WP_183358205.1">
    <property type="nucleotide sequence ID" value="NZ_BAABKR010000001.1"/>
</dbReference>
<dbReference type="Gene3D" id="1.10.10.160">
    <property type="match status" value="1"/>
</dbReference>
<sequence length="1216" mass="132258">MTDWDTSQQAVFDIVEQRRPDPLLVYGAPGTGKSALAVELGLRNLQDGYDSARLLLLSPSRLSAARLRDALEHQIAAAGAEGHTLSVTEQPSKSFASYAFWLLGEARRLRIPGADEAPRLLSGAEQDRIIGEIVKRRQAHAEDPASPWHELQAAFEAETGLRRQLRDFLDRCREYSIGPDQLRQYAAADVGRPVWAALADVAEDYDHALEHDYPGAYDAATLMTRACRLLEQPIPAAREGVEPLYFWEHERQRLNRIIVDDIQDAGPSVYRLLRLIGVDHHLIAFASPDTAVQGFRGARPDKLAKWAARIRSAESSEAVGSMASADSRSQSAPTVVHLSTSHRISGEVAGLYRSVSERIGVVSSVLRRVSLLFAQHHDDAAQQVGFEPGPQGAAVSTYAVALPHLSEQLVLQQVLEAHHKNGVPWNRIAVLVRSGAEMKSLARVLDAHGVAVARSISDTVLHDEPAIKPLLRLLEAASLPQDPSLPHDTMGLNYQDVLALLSSAYGGVDAVQLRRLHQELLTLDCGLADQAPELAQPDDFAELSRAELLLLHAITTEGLAEQLQAVESAQDEKFGWVFRPLDRIRQMAQAARTAIRRESLAAEPEQALWRVWAAAGVAERWQHQAGGKDLAARQANRNLDAVITLFQTAERFVGQHSGATVADFIDYIGSLDLPMDSIAETGQQYESVEVLTPSTAAGREFDTVIISGLQEGAWPNLQPRGELLGSSDLVALHEVGPEAVTTDLRGKRAQTLQDEYRLFAAAVSRARRQVTLIAVDADESAPSSLFEVASPAETTDGHGVKHPRPVLTRVPRPIEGRALAAELRGVLEGGVLERGSAEANRAQPSRLAAGDHRVAASLLARLHQAGVHGAHPDSWWGYRPMTAAEEPIIDAEQTLRLSPSKVDAAVSNPLGWFTDAAGGTAPSSPQQSLGTFIHDIAERHPDADLDTLNAVLDQEWDAFRTGASWANARDKARAQKIIRFLGLYYAEAKGTGRVLIGTELFLHHRLEVPGPEGSTRTIEISGKADRVEWAPPDPETDTDGGFYVVDFKTGKGVPKDDEVTQWYPQIDIYQWAAVQGAVTSLMRLLLTSDEADLQPRELETKQNLLTVFAISGIDVDPEAESLTIPVGDHRVRVGLDPDLQQPVAGAALVQLGTTNQKLKIQEAGAEAAQRAPEQITQAARVMSGSEFWAHHEPTSTSCYAGLLCPLCSTGKQVSEP</sequence>
<evidence type="ECO:0000256" key="6">
    <source>
        <dbReference type="ARBA" id="ARBA00022806"/>
    </source>
</evidence>
<dbReference type="PANTHER" id="PTHR11070">
    <property type="entry name" value="UVRD / RECB / PCRA DNA HELICASE FAMILY MEMBER"/>
    <property type="match status" value="1"/>
</dbReference>
<dbReference type="EMBL" id="JACIBT010000003">
    <property type="protein sequence ID" value="MBB3667792.1"/>
    <property type="molecule type" value="Genomic_DNA"/>
</dbReference>
<comment type="caution">
    <text evidence="18">The sequence shown here is derived from an EMBL/GenBank/DDBJ whole genome shotgun (WGS) entry which is preliminary data.</text>
</comment>
<keyword evidence="19" id="KW-1185">Reference proteome</keyword>
<evidence type="ECO:0000256" key="8">
    <source>
        <dbReference type="ARBA" id="ARBA00022840"/>
    </source>
</evidence>
<organism evidence="18 19">
    <name type="scientific">Garicola koreensis</name>
    <dbReference type="NCBI Taxonomy" id="1262554"/>
    <lineage>
        <taxon>Bacteria</taxon>
        <taxon>Bacillati</taxon>
        <taxon>Actinomycetota</taxon>
        <taxon>Actinomycetes</taxon>
        <taxon>Micrococcales</taxon>
        <taxon>Micrococcaceae</taxon>
        <taxon>Garicola</taxon>
    </lineage>
</organism>
<dbReference type="PROSITE" id="PS51217">
    <property type="entry name" value="UVRD_HELICASE_CTER"/>
    <property type="match status" value="1"/>
</dbReference>
<dbReference type="InterPro" id="IPR011604">
    <property type="entry name" value="PDDEXK-like_dom_sf"/>
</dbReference>
<dbReference type="GO" id="GO:0000725">
    <property type="term" value="P:recombinational repair"/>
    <property type="evidence" value="ECO:0007669"/>
    <property type="project" value="TreeGrafter"/>
</dbReference>
<dbReference type="Pfam" id="PF00580">
    <property type="entry name" value="UvrD-helicase"/>
    <property type="match status" value="1"/>
</dbReference>
<evidence type="ECO:0000256" key="12">
    <source>
        <dbReference type="ARBA" id="ARBA00034617"/>
    </source>
</evidence>
<keyword evidence="6 15" id="KW-0347">Helicase</keyword>
<comment type="similarity">
    <text evidence="1">Belongs to the helicase family. UvrD subfamily.</text>
</comment>
<dbReference type="InterPro" id="IPR000212">
    <property type="entry name" value="DNA_helicase_UvrD/REP"/>
</dbReference>
<accession>A0A7W5XPE2</accession>
<dbReference type="InterPro" id="IPR038726">
    <property type="entry name" value="PDDEXK_AddAB-type"/>
</dbReference>
<keyword evidence="8 15" id="KW-0067">ATP-binding</keyword>
<evidence type="ECO:0000256" key="14">
    <source>
        <dbReference type="ARBA" id="ARBA00048988"/>
    </source>
</evidence>
<protein>
    <recommendedName>
        <fullName evidence="13">DNA 3'-5' helicase</fullName>
        <ecNumber evidence="13">5.6.2.4</ecNumber>
    </recommendedName>
</protein>
<evidence type="ECO:0000256" key="7">
    <source>
        <dbReference type="ARBA" id="ARBA00022839"/>
    </source>
</evidence>
<keyword evidence="2" id="KW-0540">Nuclease</keyword>